<evidence type="ECO:0000313" key="2">
    <source>
        <dbReference type="EMBL" id="ERT59263.1"/>
    </source>
</evidence>
<feature type="transmembrane region" description="Helical" evidence="1">
    <location>
        <begin position="12"/>
        <end position="40"/>
    </location>
</feature>
<protein>
    <submittedName>
        <fullName evidence="2">Membrane protein, PF09991 family</fullName>
    </submittedName>
</protein>
<organism evidence="2 3">
    <name type="scientific">Megasphaera vaginalis</name>
    <name type="common">ex Srinivasan et al. 2021</name>
    <dbReference type="NCBI Taxonomy" id="1111454"/>
    <lineage>
        <taxon>Bacteria</taxon>
        <taxon>Bacillati</taxon>
        <taxon>Bacillota</taxon>
        <taxon>Negativicutes</taxon>
        <taxon>Veillonellales</taxon>
        <taxon>Veillonellaceae</taxon>
        <taxon>Megasphaera</taxon>
    </lineage>
</organism>
<dbReference type="PANTHER" id="PTHR41324:SF1">
    <property type="entry name" value="DUF2232 DOMAIN-CONTAINING PROTEIN"/>
    <property type="match status" value="1"/>
</dbReference>
<dbReference type="Pfam" id="PF09991">
    <property type="entry name" value="DUF2232"/>
    <property type="match status" value="1"/>
</dbReference>
<dbReference type="eggNOG" id="COG4241">
    <property type="taxonomic scope" value="Bacteria"/>
</dbReference>
<feature type="transmembrane region" description="Helical" evidence="1">
    <location>
        <begin position="249"/>
        <end position="271"/>
    </location>
</feature>
<dbReference type="PANTHER" id="PTHR41324">
    <property type="entry name" value="MEMBRANE PROTEIN-RELATED"/>
    <property type="match status" value="1"/>
</dbReference>
<comment type="caution">
    <text evidence="2">The sequence shown here is derived from an EMBL/GenBank/DDBJ whole genome shotgun (WGS) entry which is preliminary data.</text>
</comment>
<dbReference type="AlphaFoldDB" id="U7UL99"/>
<proteinExistence type="predicted"/>
<dbReference type="EMBL" id="AWXA01000037">
    <property type="protein sequence ID" value="ERT59263.1"/>
    <property type="molecule type" value="Genomic_DNA"/>
</dbReference>
<dbReference type="OrthoDB" id="2987886at2"/>
<keyword evidence="3" id="KW-1185">Reference proteome</keyword>
<keyword evidence="1" id="KW-1133">Transmembrane helix</keyword>
<feature type="transmembrane region" description="Helical" evidence="1">
    <location>
        <begin position="283"/>
        <end position="306"/>
    </location>
</feature>
<keyword evidence="1" id="KW-0472">Membrane</keyword>
<sequence length="319" mass="35013">MDDMNVKAMTTAGLLAVIMVFLGVLGYVSPLFALIGYFVFPVPMIIVFLKFGAKWAALFALAAGLLLALFISPLFALIMFLSFGIMGTAIGCGLRRQWPLGRLIALAAGALLVLTVLLSLLTYAVNGVNVIAVTTDAWRQTFDLALASYSSRGLSPEEALALQEQVDAIKETSAVLLSAAAVVSMFILAYVYIKAAVIILQRLHLPVRPLLPIRYWEIPRIMVYLYVLAQVMRYWGSTRSVEWLNLTGVGLSLVSFFFISIEGIAFFLFLAERKFHLKSTGQGMILAAYCLFLPLLQNAAFIGGIVEMLLQYRKKHGGL</sequence>
<dbReference type="Proteomes" id="UP000017090">
    <property type="component" value="Unassembled WGS sequence"/>
</dbReference>
<evidence type="ECO:0000256" key="1">
    <source>
        <dbReference type="SAM" id="Phobius"/>
    </source>
</evidence>
<dbReference type="PATRIC" id="fig|1111454.3.peg.1283"/>
<keyword evidence="1" id="KW-0812">Transmembrane</keyword>
<feature type="transmembrane region" description="Helical" evidence="1">
    <location>
        <begin position="221"/>
        <end position="237"/>
    </location>
</feature>
<dbReference type="InterPro" id="IPR018710">
    <property type="entry name" value="DUF2232"/>
</dbReference>
<feature type="transmembrane region" description="Helical" evidence="1">
    <location>
        <begin position="77"/>
        <end position="94"/>
    </location>
</feature>
<accession>U7UL99</accession>
<feature type="transmembrane region" description="Helical" evidence="1">
    <location>
        <begin position="174"/>
        <end position="200"/>
    </location>
</feature>
<gene>
    <name evidence="2" type="ORF">HMPREF1250_1360</name>
</gene>
<name>U7UL99_9FIRM</name>
<reference evidence="2 3" key="1">
    <citation type="submission" date="2013-09" db="EMBL/GenBank/DDBJ databases">
        <authorList>
            <person name="Durkin A.S."/>
            <person name="Haft D.R."/>
            <person name="McCorrison J."/>
            <person name="Torralba M."/>
            <person name="Gillis M."/>
            <person name="Haft D.H."/>
            <person name="Methe B."/>
            <person name="Sutton G."/>
            <person name="Nelson K.E."/>
        </authorList>
    </citation>
    <scope>NUCLEOTIDE SEQUENCE [LARGE SCALE GENOMIC DNA]</scope>
    <source>
        <strain evidence="2 3">BV3C16-1</strain>
    </source>
</reference>
<dbReference type="RefSeq" id="WP_023053890.1">
    <property type="nucleotide sequence ID" value="NZ_AWXA01000037.1"/>
</dbReference>
<feature type="transmembrane region" description="Helical" evidence="1">
    <location>
        <begin position="103"/>
        <end position="125"/>
    </location>
</feature>
<evidence type="ECO:0000313" key="3">
    <source>
        <dbReference type="Proteomes" id="UP000017090"/>
    </source>
</evidence>
<dbReference type="STRING" id="1111454.HMPREF1250_1360"/>